<dbReference type="AlphaFoldDB" id="Q0W6U4"/>
<gene>
    <name evidence="2" type="ORF">RCIX470</name>
</gene>
<name>Q0W6U4_METAR</name>
<proteinExistence type="predicted"/>
<protein>
    <submittedName>
        <fullName evidence="2">Uncharacterized protein</fullName>
    </submittedName>
</protein>
<sequence length="354" mass="38225">MQLPRGTLEKSFRGPGTLASVAEGIAKDSLTGYLRVSILSDNVSECVAVYLSGKPVMSFTSAAGDDLPDPGMARIKESIQQPDCLIEICKLGINQVALIQELYGDFACGEPLPPRQNQAAPPAPPQAPPRPAPIAPAATSPAAARFVKPEIRGRFVRSERLDDLREYCQRYPDDTGHLLFIADDTKEEHHAIIAAGRIEAVYDDRGIVPGVPDWLDGVPGIAEFYAVEPGVLTSVLVRSLKSVQDTAAQKHQAASHSIASAVPKKPLAAAPPVPAPNRQPAIGIPAKAILEKTRHPAEAAPAVEDDISRTVDELSRSMDDDIAMVRKVEQDFAQHADELLEKLDLGHLRKYRRN</sequence>
<accession>Q0W6U4</accession>
<dbReference type="KEGG" id="rci:RCIX470"/>
<evidence type="ECO:0000313" key="3">
    <source>
        <dbReference type="Proteomes" id="UP000000663"/>
    </source>
</evidence>
<dbReference type="RefSeq" id="WP_012036604.1">
    <property type="nucleotide sequence ID" value="NC_009464.1"/>
</dbReference>
<dbReference type="EMBL" id="AM114193">
    <property type="protein sequence ID" value="CAJ35899.1"/>
    <property type="molecule type" value="Genomic_DNA"/>
</dbReference>
<dbReference type="GeneID" id="5145615"/>
<keyword evidence="3" id="KW-1185">Reference proteome</keyword>
<reference evidence="2 3" key="1">
    <citation type="journal article" date="2006" name="Science">
        <title>Genome of rice cluster I archaea -- the key methane producers in the rice rhizosphere.</title>
        <authorList>
            <person name="Erkel C."/>
            <person name="Kube M."/>
            <person name="Reinhardt R."/>
            <person name="Liesack W."/>
        </authorList>
    </citation>
    <scope>NUCLEOTIDE SEQUENCE [LARGE SCALE GENOMIC DNA]</scope>
    <source>
        <strain evidence="3">DSM 22066 / NBRC 105507 / MRE50</strain>
    </source>
</reference>
<feature type="compositionally biased region" description="Pro residues" evidence="1">
    <location>
        <begin position="121"/>
        <end position="134"/>
    </location>
</feature>
<evidence type="ECO:0000256" key="1">
    <source>
        <dbReference type="SAM" id="MobiDB-lite"/>
    </source>
</evidence>
<feature type="region of interest" description="Disordered" evidence="1">
    <location>
        <begin position="113"/>
        <end position="141"/>
    </location>
</feature>
<dbReference type="Proteomes" id="UP000000663">
    <property type="component" value="Chromosome"/>
</dbReference>
<evidence type="ECO:0000313" key="2">
    <source>
        <dbReference type="EMBL" id="CAJ35899.1"/>
    </source>
</evidence>
<dbReference type="STRING" id="351160.RCIX470"/>
<dbReference type="OrthoDB" id="267121at2157"/>
<organism evidence="2 3">
    <name type="scientific">Methanocella arvoryzae (strain DSM 22066 / NBRC 105507 / MRE50)</name>
    <dbReference type="NCBI Taxonomy" id="351160"/>
    <lineage>
        <taxon>Archaea</taxon>
        <taxon>Methanobacteriati</taxon>
        <taxon>Methanobacteriota</taxon>
        <taxon>Stenosarchaea group</taxon>
        <taxon>Methanomicrobia</taxon>
        <taxon>Methanocellales</taxon>
        <taxon>Methanocellaceae</taxon>
        <taxon>Methanocella</taxon>
    </lineage>
</organism>